<dbReference type="Proteomes" id="UP000306327">
    <property type="component" value="Unassembled WGS sequence"/>
</dbReference>
<keyword evidence="4" id="KW-0472">Membrane</keyword>
<gene>
    <name evidence="7" type="ORF">EcCFBP13530_17290</name>
</gene>
<dbReference type="RefSeq" id="WP_137273069.1">
    <property type="nucleotide sequence ID" value="NZ_QGAL01000005.1"/>
</dbReference>
<evidence type="ECO:0000256" key="5">
    <source>
        <dbReference type="ARBA" id="ARBA00023237"/>
    </source>
</evidence>
<accession>A0AB38P383</accession>
<feature type="signal peptide" evidence="6">
    <location>
        <begin position="1"/>
        <end position="21"/>
    </location>
</feature>
<keyword evidence="5" id="KW-0998">Cell outer membrane</keyword>
<dbReference type="PANTHER" id="PTHR38776:SF1">
    <property type="entry name" value="MLTA-INTERACTING PROTEIN-RELATED"/>
    <property type="match status" value="1"/>
</dbReference>
<evidence type="ECO:0000256" key="3">
    <source>
        <dbReference type="ARBA" id="ARBA00022729"/>
    </source>
</evidence>
<sequence>MTVKYNLLIAAALFASFSAMADGFSLGAGAVFNESPYKGYNQNTTAVPLISYEGDRFYVRQTTGGWIMWKDDKNELSLTASWMPLHFDPDDNDDHQMKRLDERKASAFLGGAYYRHERWGSLKLALSGDVMDESGGTIAEISYFHPIRMERLILTPSVGVFYSDKSYNDYYYGVSDSESRRSGLDDYTAGDSWTPYVGLAAKYQLTKSLFLTASAVYTVLPDDVKNSPMIDRDDSVALMTGVVWRF</sequence>
<dbReference type="GO" id="GO:0009279">
    <property type="term" value="C:cell outer membrane"/>
    <property type="evidence" value="ECO:0007669"/>
    <property type="project" value="UniProtKB-SubCell"/>
</dbReference>
<dbReference type="EMBL" id="QGAL01000005">
    <property type="protein sequence ID" value="TKK16897.1"/>
    <property type="molecule type" value="Genomic_DNA"/>
</dbReference>
<dbReference type="SUPFAM" id="SSF56935">
    <property type="entry name" value="Porins"/>
    <property type="match status" value="1"/>
</dbReference>
<name>A0AB38P383_9ENTR</name>
<keyword evidence="3 6" id="KW-0732">Signal</keyword>
<evidence type="ECO:0000256" key="2">
    <source>
        <dbReference type="ARBA" id="ARBA00005722"/>
    </source>
</evidence>
<feature type="chain" id="PRO_5044324950" evidence="6">
    <location>
        <begin position="22"/>
        <end position="246"/>
    </location>
</feature>
<evidence type="ECO:0000256" key="4">
    <source>
        <dbReference type="ARBA" id="ARBA00023136"/>
    </source>
</evidence>
<comment type="similarity">
    <text evidence="2">Belongs to the MipA/OmpV family.</text>
</comment>
<comment type="subcellular location">
    <subcellularLocation>
        <location evidence="1">Cell outer membrane</location>
    </subcellularLocation>
</comment>
<evidence type="ECO:0000313" key="7">
    <source>
        <dbReference type="EMBL" id="TKK16897.1"/>
    </source>
</evidence>
<dbReference type="AlphaFoldDB" id="A0AB38P383"/>
<dbReference type="GO" id="GO:0009252">
    <property type="term" value="P:peptidoglycan biosynthetic process"/>
    <property type="evidence" value="ECO:0007669"/>
    <property type="project" value="TreeGrafter"/>
</dbReference>
<evidence type="ECO:0000256" key="6">
    <source>
        <dbReference type="SAM" id="SignalP"/>
    </source>
</evidence>
<reference evidence="7 8" key="1">
    <citation type="journal article" date="2019" name="Sci. Rep.">
        <title>Differences in resource use lead to coexistence of seed-transmitted microbial populations.</title>
        <authorList>
            <person name="Torres-Cortes G."/>
            <person name="Garcia B.J."/>
            <person name="Compant S."/>
            <person name="Rezki S."/>
            <person name="Jones P."/>
            <person name="Preveaux A."/>
            <person name="Briand M."/>
            <person name="Roulet A."/>
            <person name="Bouchez O."/>
            <person name="Jacobson D."/>
            <person name="Barret M."/>
        </authorList>
    </citation>
    <scope>NUCLEOTIDE SEQUENCE [LARGE SCALE GENOMIC DNA]</scope>
    <source>
        <strain evidence="7 8">CFBP13530</strain>
    </source>
</reference>
<protein>
    <submittedName>
        <fullName evidence="7">MipA/OmpV family protein</fullName>
    </submittedName>
</protein>
<organism evidence="7 8">
    <name type="scientific">Enterobacter cancerogenus</name>
    <dbReference type="NCBI Taxonomy" id="69218"/>
    <lineage>
        <taxon>Bacteria</taxon>
        <taxon>Pseudomonadati</taxon>
        <taxon>Pseudomonadota</taxon>
        <taxon>Gammaproteobacteria</taxon>
        <taxon>Enterobacterales</taxon>
        <taxon>Enterobacteriaceae</taxon>
        <taxon>Enterobacter</taxon>
        <taxon>Enterobacter cloacae complex</taxon>
    </lineage>
</organism>
<proteinExistence type="inferred from homology"/>
<dbReference type="InterPro" id="IPR010583">
    <property type="entry name" value="MipA"/>
</dbReference>
<dbReference type="Pfam" id="PF06629">
    <property type="entry name" value="MipA"/>
    <property type="match status" value="1"/>
</dbReference>
<evidence type="ECO:0000256" key="1">
    <source>
        <dbReference type="ARBA" id="ARBA00004442"/>
    </source>
</evidence>
<evidence type="ECO:0000313" key="8">
    <source>
        <dbReference type="Proteomes" id="UP000306327"/>
    </source>
</evidence>
<dbReference type="PANTHER" id="PTHR38776">
    <property type="entry name" value="MLTA-INTERACTING PROTEIN-RELATED"/>
    <property type="match status" value="1"/>
</dbReference>
<comment type="caution">
    <text evidence="7">The sequence shown here is derived from an EMBL/GenBank/DDBJ whole genome shotgun (WGS) entry which is preliminary data.</text>
</comment>